<proteinExistence type="predicted"/>
<protein>
    <submittedName>
        <fullName evidence="1">Uncharacterized protein</fullName>
    </submittedName>
</protein>
<dbReference type="RefSeq" id="WP_101833195.1">
    <property type="nucleotide sequence ID" value="NZ_FZMO01000302.1"/>
</dbReference>
<dbReference type="Proteomes" id="UP000234331">
    <property type="component" value="Unassembled WGS sequence"/>
</dbReference>
<evidence type="ECO:0000313" key="2">
    <source>
        <dbReference type="Proteomes" id="UP000234331"/>
    </source>
</evidence>
<dbReference type="AlphaFoldDB" id="A0A2I2KVV2"/>
<gene>
    <name evidence="1" type="ORF">FRACA_3700002</name>
</gene>
<dbReference type="EMBL" id="FZMO01000302">
    <property type="protein sequence ID" value="SNQ49776.1"/>
    <property type="molecule type" value="Genomic_DNA"/>
</dbReference>
<evidence type="ECO:0000313" key="1">
    <source>
        <dbReference type="EMBL" id="SNQ49776.1"/>
    </source>
</evidence>
<sequence length="256" mass="27216">MKVGLARTPAVRAALRAAGVRPWSVGQRLDAGDILVLDASLDTALLHLRGLLLPDVEILLVDAIPPSRSAVRWPWRRLSLPRDHGELAGLRTVLPATTVVAISGRLEVATVRLEVRDHLPPSPHDPPPDHLDVLRRAFTETGLRWPQDATLTARLMPAGQPADRETQLAVAAALLAATGTIPPAALRRYVFVGAIAPDGHLRPLQAPDATRDAARAAGYRRLVVPAVHADGPGYVGPGCAVHPASTVADLVPLLRP</sequence>
<accession>A0A2I2KVV2</accession>
<reference evidence="1 2" key="1">
    <citation type="submission" date="2017-06" db="EMBL/GenBank/DDBJ databases">
        <authorList>
            <person name="Kim H.J."/>
            <person name="Triplett B.A."/>
        </authorList>
    </citation>
    <scope>NUCLEOTIDE SEQUENCE [LARGE SCALE GENOMIC DNA]</scope>
    <source>
        <strain evidence="1">FRACA_ARgP5</strain>
    </source>
</reference>
<dbReference type="SUPFAM" id="SSF54211">
    <property type="entry name" value="Ribosomal protein S5 domain 2-like"/>
    <property type="match status" value="1"/>
</dbReference>
<organism evidence="1 2">
    <name type="scientific">Frankia canadensis</name>
    <dbReference type="NCBI Taxonomy" id="1836972"/>
    <lineage>
        <taxon>Bacteria</taxon>
        <taxon>Bacillati</taxon>
        <taxon>Actinomycetota</taxon>
        <taxon>Actinomycetes</taxon>
        <taxon>Frankiales</taxon>
        <taxon>Frankiaceae</taxon>
        <taxon>Frankia</taxon>
    </lineage>
</organism>
<dbReference type="InterPro" id="IPR020568">
    <property type="entry name" value="Ribosomal_Su5_D2-typ_SF"/>
</dbReference>
<name>A0A2I2KVV2_9ACTN</name>
<keyword evidence="2" id="KW-1185">Reference proteome</keyword>